<dbReference type="EnsemblMetazoa" id="LLOJ008783-RA">
    <property type="protein sequence ID" value="LLOJ008783-PA"/>
    <property type="gene ID" value="LLOJ008783"/>
</dbReference>
<dbReference type="EMBL" id="AJWK01029908">
    <property type="status" value="NOT_ANNOTATED_CDS"/>
    <property type="molecule type" value="Genomic_DNA"/>
</dbReference>
<proteinExistence type="predicted"/>
<dbReference type="Proteomes" id="UP000092461">
    <property type="component" value="Unassembled WGS sequence"/>
</dbReference>
<feature type="region of interest" description="Disordered" evidence="1">
    <location>
        <begin position="326"/>
        <end position="352"/>
    </location>
</feature>
<dbReference type="VEuPathDB" id="VectorBase:LLONM1_006135"/>
<feature type="region of interest" description="Disordered" evidence="1">
    <location>
        <begin position="1013"/>
        <end position="1035"/>
    </location>
</feature>
<feature type="region of interest" description="Disordered" evidence="1">
    <location>
        <begin position="87"/>
        <end position="177"/>
    </location>
</feature>
<reference evidence="2" key="1">
    <citation type="submission" date="2020-05" db="UniProtKB">
        <authorList>
            <consortium name="EnsemblMetazoa"/>
        </authorList>
    </citation>
    <scope>IDENTIFICATION</scope>
    <source>
        <strain evidence="2">Jacobina</strain>
    </source>
</reference>
<evidence type="ECO:0000313" key="2">
    <source>
        <dbReference type="EnsemblMetazoa" id="LLOJ008783-PA"/>
    </source>
</evidence>
<organism evidence="2 3">
    <name type="scientific">Lutzomyia longipalpis</name>
    <name type="common">Sand fly</name>
    <dbReference type="NCBI Taxonomy" id="7200"/>
    <lineage>
        <taxon>Eukaryota</taxon>
        <taxon>Metazoa</taxon>
        <taxon>Ecdysozoa</taxon>
        <taxon>Arthropoda</taxon>
        <taxon>Hexapoda</taxon>
        <taxon>Insecta</taxon>
        <taxon>Pterygota</taxon>
        <taxon>Neoptera</taxon>
        <taxon>Endopterygota</taxon>
        <taxon>Diptera</taxon>
        <taxon>Nematocera</taxon>
        <taxon>Psychodoidea</taxon>
        <taxon>Psychodidae</taxon>
        <taxon>Lutzomyia</taxon>
        <taxon>Lutzomyia</taxon>
    </lineage>
</organism>
<dbReference type="EMBL" id="AJWK01029909">
    <property type="status" value="NOT_ANNOTATED_CDS"/>
    <property type="molecule type" value="Genomic_DNA"/>
</dbReference>
<feature type="compositionally biased region" description="Polar residues" evidence="1">
    <location>
        <begin position="1377"/>
        <end position="1388"/>
    </location>
</feature>
<feature type="compositionally biased region" description="Polar residues" evidence="1">
    <location>
        <begin position="422"/>
        <end position="433"/>
    </location>
</feature>
<feature type="compositionally biased region" description="Low complexity" evidence="1">
    <location>
        <begin position="1399"/>
        <end position="1413"/>
    </location>
</feature>
<feature type="region of interest" description="Disordered" evidence="1">
    <location>
        <begin position="576"/>
        <end position="602"/>
    </location>
</feature>
<protein>
    <submittedName>
        <fullName evidence="2">Uncharacterized protein</fullName>
    </submittedName>
</protein>
<sequence>MEVAIGNAAPPFQREVREWQRVDPNTGALLTGRLEADRWIRDHMNTYGKVVDSQKVSTPNGTHHTQRKQLEVLQARTATGGAMQVVRSQTVHTSSSRWNSSSSKQNGINGTSNFTSTHSSPLSFQHKKLHGETQPKTVSPYAPEPTLSASSSMNSTSSPSAANCGVGGPRKQLDSNERETAALNSHGALNRGKSVSNEDLADDDLEPCEWKRVSKIRRSLQYPKVTSPAKYSSRPLDLPENLVSVSRIRQELENGRRLDRAMRNNHVDLAALDSILKGAPDPDHKSETKTPKKATFITAESLKEIRGKLRKLSDESLYKDDILVQNDDEVKTNGEPQGQTNGHQSTMNESRTDAMQQASTYATHLATTTPSGGFVFRPKVTMANGNSNSLQSRNKIKDLATNEWHYRRKSYGFEKMTPPPESMTSRMEASTDSGIGRSGEIAASWSPTENTTRGTVITLAGDDGKEALGKSTSVTILSNGGTQINSVITPLRPSSVYFNSKPEDTKRHSIAVDESKYVKDSVRRSFDPTPAKTSSIHINGTAADAKIDDDLKKGQKRVEFCKTEVHFAAESGRVNIIETDGKPPPTNNFRRRRRSSGGSIGSSYLEAIKSGVPLTHFGDSEQPAADQVKPTPPTLPAPEQDTFPTVTTTTVSTATATTTNGVKSPKEEEDDSNDEISLRGILKNKPIKPRPYHLGENIENSESLWGVRLRPVSTDCTLWTKDSSPVPKEIVEKTPQQIKDESDCNSGFLSDSNESVRSVAERVRLVEKLRSKESPTGFSTKVNLTSSQSFNWPLRDDPMPQSRFTVHLTDGENEEVNGKFGGFEKSHEHTDSSLKSTTLIMKTLKSAQQFDEAMAKLASVNPAIIVPQSKLSPKDIPVSSGGFVSTSYSVAKSNSASNILGSVAKLKVKERYSSSLDGSGDYERRDWNFDEKPQSSISSLLTPRRSSITDTIDGQMGSKRIAERHPIAAPRIKKLGNSSVLSQLSQLNRMYEAAGQDSDGSAQADEEVNSIFGQSNRASSEEKNTSMLSGSWSRLRTKRNCTKQISPNYAQLENYKPRVSTTKTTDVIHSNLLSIPLHSPTNSLTKPASSKVDASLINNTRTTSPVKTTPIAIRKSLPTSDRAPILQEKPKSVQQEPLRLVSGTRKLRDHELSYFGVNTQRASTSVATNNETKKGTNTAKTETVVSKWKWDEKTDVQRQKHNERPQREPIYENLKYHTNQTSVIQRHPNYDRDQDILDELNRAADEILSSVSKNHEADESKSRRRIQSKPLETITEVRTSTPIKMVQSRGVQVSRGSSESIRRSGVARSSCRVSSASSSESIPRQIPSSSVRASTHSSSSKSRHSSRSHDDASSTRSSKRRVTSITECRRLHRTSSRDNVPSQASSSEDVNEPRHTFPTVTTTTVSTATATTTNGVKSPKEEEDDSNDEISLRGILKNKPIKPRPYHLGENIENSESLWGVRLRPVSTDCTLWTRDSSPVPKEIVEKTPQQIKDESDCNSGFLSDSNESVRSVAERVRLVEKLRSKESPTGFSTKVNLTSSQSFNWPLRDDPMPQSRFTVHFD</sequence>
<feature type="region of interest" description="Disordered" evidence="1">
    <location>
        <begin position="1286"/>
        <end position="1431"/>
    </location>
</feature>
<feature type="region of interest" description="Disordered" evidence="1">
    <location>
        <begin position="614"/>
        <end position="686"/>
    </location>
</feature>
<evidence type="ECO:0000256" key="1">
    <source>
        <dbReference type="SAM" id="MobiDB-lite"/>
    </source>
</evidence>
<feature type="region of interest" description="Disordered" evidence="1">
    <location>
        <begin position="1117"/>
        <end position="1136"/>
    </location>
</feature>
<feature type="compositionally biased region" description="Polar residues" evidence="1">
    <location>
        <begin position="334"/>
        <end position="352"/>
    </location>
</feature>
<feature type="compositionally biased region" description="Polar residues" evidence="1">
    <location>
        <begin position="104"/>
        <end position="123"/>
    </location>
</feature>
<feature type="compositionally biased region" description="Low complexity" evidence="1">
    <location>
        <begin position="148"/>
        <end position="162"/>
    </location>
</feature>
<feature type="region of interest" description="Disordered" evidence="1">
    <location>
        <begin position="1251"/>
        <end position="1271"/>
    </location>
</feature>
<feature type="region of interest" description="Disordered" evidence="1">
    <location>
        <begin position="412"/>
        <end position="435"/>
    </location>
</feature>
<feature type="compositionally biased region" description="Polar residues" evidence="1">
    <location>
        <begin position="1025"/>
        <end position="1034"/>
    </location>
</feature>
<dbReference type="VEuPathDB" id="VectorBase:LLOJ008783"/>
<feature type="compositionally biased region" description="Low complexity" evidence="1">
    <location>
        <begin position="1294"/>
        <end position="1321"/>
    </location>
</feature>
<dbReference type="EMBL" id="AJWK01029907">
    <property type="status" value="NOT_ANNOTATED_CDS"/>
    <property type="molecule type" value="Genomic_DNA"/>
</dbReference>
<feature type="compositionally biased region" description="Low complexity" evidence="1">
    <location>
        <begin position="94"/>
        <end position="103"/>
    </location>
</feature>
<name>A0A1B0CUZ8_LUTLO</name>
<feature type="compositionally biased region" description="Low complexity" evidence="1">
    <location>
        <begin position="1328"/>
        <end position="1340"/>
    </location>
</feature>
<accession>A0A1B0CUZ8</accession>
<feature type="compositionally biased region" description="Low complexity" evidence="1">
    <location>
        <begin position="645"/>
        <end position="659"/>
    </location>
</feature>
<keyword evidence="3" id="KW-1185">Reference proteome</keyword>
<evidence type="ECO:0000313" key="3">
    <source>
        <dbReference type="Proteomes" id="UP000092461"/>
    </source>
</evidence>
<dbReference type="EMBL" id="AJWK01029906">
    <property type="status" value="NOT_ANNOTATED_CDS"/>
    <property type="molecule type" value="Genomic_DNA"/>
</dbReference>